<evidence type="ECO:0000313" key="2">
    <source>
        <dbReference type="EMBL" id="KAE9382513.1"/>
    </source>
</evidence>
<dbReference type="EMBL" id="ML771425">
    <property type="protein sequence ID" value="KAE9382513.1"/>
    <property type="molecule type" value="Genomic_DNA"/>
</dbReference>
<name>A0A6A4HHE8_9AGAR</name>
<dbReference type="AlphaFoldDB" id="A0A6A4HHE8"/>
<reference evidence="3" key="1">
    <citation type="journal article" date="2019" name="Environ. Microbiol.">
        <title>Fungal ecological strategies reflected in gene transcription - a case study of two litter decomposers.</title>
        <authorList>
            <person name="Barbi F."/>
            <person name="Kohler A."/>
            <person name="Barry K."/>
            <person name="Baskaran P."/>
            <person name="Daum C."/>
            <person name="Fauchery L."/>
            <person name="Ihrmark K."/>
            <person name="Kuo A."/>
            <person name="LaButti K."/>
            <person name="Lipzen A."/>
            <person name="Morin E."/>
            <person name="Grigoriev I.V."/>
            <person name="Henrissat B."/>
            <person name="Lindahl B."/>
            <person name="Martin F."/>
        </authorList>
    </citation>
    <scope>NUCLEOTIDE SEQUENCE</scope>
    <source>
        <strain evidence="3">JB14</strain>
    </source>
</reference>
<feature type="transmembrane region" description="Helical" evidence="1">
    <location>
        <begin position="37"/>
        <end position="58"/>
    </location>
</feature>
<dbReference type="OrthoDB" id="188186at2759"/>
<dbReference type="EMBL" id="ML769511">
    <property type="protein sequence ID" value="KAE9396617.1"/>
    <property type="molecule type" value="Genomic_DNA"/>
</dbReference>
<sequence length="117" mass="13266">MATNHCLVLNTDSIHLRVNGALLPHFIDHFVVLPSEVIQTLALWLLKLAMVHLFLWILRDFHKMFIEVLGQVYRNAGMIRTIMVLAIRVINLGNEFVCNCSTPHSISSISNCLTQAQ</sequence>
<dbReference type="Proteomes" id="UP000799118">
    <property type="component" value="Unassembled WGS sequence"/>
</dbReference>
<keyword evidence="1" id="KW-0472">Membrane</keyword>
<protein>
    <submittedName>
        <fullName evidence="3">Uncharacterized protein</fullName>
    </submittedName>
</protein>
<keyword evidence="1" id="KW-0812">Transmembrane</keyword>
<evidence type="ECO:0000256" key="1">
    <source>
        <dbReference type="SAM" id="Phobius"/>
    </source>
</evidence>
<gene>
    <name evidence="3" type="ORF">BT96DRAFT_941603</name>
    <name evidence="2" type="ORF">BT96DRAFT_952132</name>
</gene>
<proteinExistence type="predicted"/>
<evidence type="ECO:0000313" key="3">
    <source>
        <dbReference type="EMBL" id="KAE9396617.1"/>
    </source>
</evidence>
<organism evidence="3 4">
    <name type="scientific">Gymnopus androsaceus JB14</name>
    <dbReference type="NCBI Taxonomy" id="1447944"/>
    <lineage>
        <taxon>Eukaryota</taxon>
        <taxon>Fungi</taxon>
        <taxon>Dikarya</taxon>
        <taxon>Basidiomycota</taxon>
        <taxon>Agaricomycotina</taxon>
        <taxon>Agaricomycetes</taxon>
        <taxon>Agaricomycetidae</taxon>
        <taxon>Agaricales</taxon>
        <taxon>Marasmiineae</taxon>
        <taxon>Omphalotaceae</taxon>
        <taxon>Gymnopus</taxon>
    </lineage>
</organism>
<keyword evidence="4" id="KW-1185">Reference proteome</keyword>
<evidence type="ECO:0000313" key="4">
    <source>
        <dbReference type="Proteomes" id="UP000799118"/>
    </source>
</evidence>
<accession>A0A6A4HHE8</accession>
<keyword evidence="1" id="KW-1133">Transmembrane helix</keyword>